<dbReference type="GO" id="GO:0016747">
    <property type="term" value="F:acyltransferase activity, transferring groups other than amino-acyl groups"/>
    <property type="evidence" value="ECO:0007669"/>
    <property type="project" value="InterPro"/>
</dbReference>
<dbReference type="OrthoDB" id="9797989at2"/>
<name>A0A2U2BY36_9PROT</name>
<protein>
    <submittedName>
        <fullName evidence="2">GNAT family N-acetyltransferase</fullName>
    </submittedName>
</protein>
<dbReference type="InterPro" id="IPR051531">
    <property type="entry name" value="N-acetyltransferase"/>
</dbReference>
<dbReference type="PANTHER" id="PTHR43792">
    <property type="entry name" value="GNAT FAMILY, PUTATIVE (AFU_ORTHOLOGUE AFUA_3G00765)-RELATED-RELATED"/>
    <property type="match status" value="1"/>
</dbReference>
<evidence type="ECO:0000313" key="2">
    <source>
        <dbReference type="EMBL" id="PWE18920.1"/>
    </source>
</evidence>
<keyword evidence="2" id="KW-0808">Transferase</keyword>
<proteinExistence type="predicted"/>
<feature type="domain" description="N-acetyltransferase" evidence="1">
    <location>
        <begin position="18"/>
        <end position="188"/>
    </location>
</feature>
<dbReference type="InterPro" id="IPR000182">
    <property type="entry name" value="GNAT_dom"/>
</dbReference>
<sequence length="190" mass="20845">MPDVREAIRVEPGEVRTARLRLVALDSELLRLQQADRAAFFERLGAQPEPAWPPEFDDDAKMRDALSRIEAAPGETGWGAWVFLMAWSPETRDRIVGVGGFHGPPDAEGTVEVACSMLPSFREQGLATEAVDGLLARAFRDPSVKRVRAETPDYLLASRRVLEKAGFAEIGSAAAGEGEAIRYERVRPAD</sequence>
<dbReference type="SUPFAM" id="SSF55729">
    <property type="entry name" value="Acyl-CoA N-acyltransferases (Nat)"/>
    <property type="match status" value="1"/>
</dbReference>
<reference evidence="3" key="1">
    <citation type="submission" date="2018-05" db="EMBL/GenBank/DDBJ databases">
        <authorList>
            <person name="Liu B.-T."/>
        </authorList>
    </citation>
    <scope>NUCLEOTIDE SEQUENCE [LARGE SCALE GENOMIC DNA]</scope>
    <source>
        <strain evidence="3">WD6-1</strain>
    </source>
</reference>
<organism evidence="2 3">
    <name type="scientific">Marinicauda salina</name>
    <dbReference type="NCBI Taxonomy" id="2135793"/>
    <lineage>
        <taxon>Bacteria</taxon>
        <taxon>Pseudomonadati</taxon>
        <taxon>Pseudomonadota</taxon>
        <taxon>Alphaproteobacteria</taxon>
        <taxon>Maricaulales</taxon>
        <taxon>Maricaulaceae</taxon>
        <taxon>Marinicauda</taxon>
    </lineage>
</organism>
<dbReference type="AlphaFoldDB" id="A0A2U2BY36"/>
<dbReference type="Proteomes" id="UP000245168">
    <property type="component" value="Unassembled WGS sequence"/>
</dbReference>
<evidence type="ECO:0000313" key="3">
    <source>
        <dbReference type="Proteomes" id="UP000245168"/>
    </source>
</evidence>
<dbReference type="InterPro" id="IPR016181">
    <property type="entry name" value="Acyl_CoA_acyltransferase"/>
</dbReference>
<dbReference type="Pfam" id="PF13302">
    <property type="entry name" value="Acetyltransf_3"/>
    <property type="match status" value="1"/>
</dbReference>
<comment type="caution">
    <text evidence="2">The sequence shown here is derived from an EMBL/GenBank/DDBJ whole genome shotgun (WGS) entry which is preliminary data.</text>
</comment>
<evidence type="ECO:0000259" key="1">
    <source>
        <dbReference type="PROSITE" id="PS51186"/>
    </source>
</evidence>
<accession>A0A2U2BY36</accession>
<dbReference type="PROSITE" id="PS51186">
    <property type="entry name" value="GNAT"/>
    <property type="match status" value="1"/>
</dbReference>
<dbReference type="PANTHER" id="PTHR43792:SF13">
    <property type="entry name" value="ACETYLTRANSFERASE"/>
    <property type="match status" value="1"/>
</dbReference>
<dbReference type="EMBL" id="QEXV01000001">
    <property type="protein sequence ID" value="PWE18920.1"/>
    <property type="molecule type" value="Genomic_DNA"/>
</dbReference>
<gene>
    <name evidence="2" type="ORF">DDZ18_01370</name>
</gene>
<dbReference type="RefSeq" id="WP_109251560.1">
    <property type="nucleotide sequence ID" value="NZ_QEXV01000001.1"/>
</dbReference>
<dbReference type="Gene3D" id="3.40.630.30">
    <property type="match status" value="1"/>
</dbReference>
<keyword evidence="3" id="KW-1185">Reference proteome</keyword>